<feature type="compositionally biased region" description="Low complexity" evidence="1">
    <location>
        <begin position="255"/>
        <end position="266"/>
    </location>
</feature>
<proteinExistence type="predicted"/>
<evidence type="ECO:0000313" key="3">
    <source>
        <dbReference type="Proteomes" id="UP001151760"/>
    </source>
</evidence>
<reference evidence="2" key="1">
    <citation type="journal article" date="2022" name="Int. J. Mol. Sci.">
        <title>Draft Genome of Tanacetum Coccineum: Genomic Comparison of Closely Related Tanacetum-Family Plants.</title>
        <authorList>
            <person name="Yamashiro T."/>
            <person name="Shiraishi A."/>
            <person name="Nakayama K."/>
            <person name="Satake H."/>
        </authorList>
    </citation>
    <scope>NUCLEOTIDE SEQUENCE</scope>
</reference>
<evidence type="ECO:0000313" key="2">
    <source>
        <dbReference type="EMBL" id="GJT28660.1"/>
    </source>
</evidence>
<accession>A0ABQ5CPM8</accession>
<keyword evidence="3" id="KW-1185">Reference proteome</keyword>
<sequence length="580" mass="65199">MVISSPCLTDTKNWLVHKQTACGKDFSNPFMVDSLPKIVGFSTHLASCCDAEEMRCKYKNAVKNCLDTILKSSIRRNLKSLNKSEMQLQKKKVQDYQKMNIKFRGGLLGIKHFRVSTAKLRVSTAKPTVCTVSTAQDYNCQRRRKDAWNFGNKDGSRTGQKEDSKTLVTIDGEGVDWTNHSEDEDYALMACNSSDSDTEMSAYDKFGLVWVFTDIMVNLSYENEVLQSVFKGKESDFDNPPLNNRLAKIGEMHATQPSESESQTSEFDTCESNISTEPSELVSEPVVNESNVECQPKVWSDAPIIEEYESDSEDEYVSIPTKEHETPSFANQQVKTPRENVKNQSTHSQKPKVNKKELGYGFTVRACFVCGSLNHLIRDCDFHEKRMARKAKLNNGWNNVQRVNKQNQFVPSAVLTRTGKIPVSTTRASGTKNFSTARQSFNRQTVLTCAVMDVNTVKPTVNRVRPANVFHKTHSPFSRPFKKTTVLRTDFSKQKVNTAKVNSVSTVGGTRKTAVKPSACCNWRQQRYNWHNVSKYNGGSSLRNSSLNGDEKGFQLTLLHGEELASPGSNIMVKTTQSVE</sequence>
<dbReference type="EMBL" id="BQNB010014479">
    <property type="protein sequence ID" value="GJT28660.1"/>
    <property type="molecule type" value="Genomic_DNA"/>
</dbReference>
<dbReference type="Proteomes" id="UP001151760">
    <property type="component" value="Unassembled WGS sequence"/>
</dbReference>
<feature type="region of interest" description="Disordered" evidence="1">
    <location>
        <begin position="254"/>
        <end position="287"/>
    </location>
</feature>
<gene>
    <name evidence="2" type="ORF">Tco_0908935</name>
</gene>
<feature type="compositionally biased region" description="Low complexity" evidence="1">
    <location>
        <begin position="275"/>
        <end position="287"/>
    </location>
</feature>
<organism evidence="2 3">
    <name type="scientific">Tanacetum coccineum</name>
    <dbReference type="NCBI Taxonomy" id="301880"/>
    <lineage>
        <taxon>Eukaryota</taxon>
        <taxon>Viridiplantae</taxon>
        <taxon>Streptophyta</taxon>
        <taxon>Embryophyta</taxon>
        <taxon>Tracheophyta</taxon>
        <taxon>Spermatophyta</taxon>
        <taxon>Magnoliopsida</taxon>
        <taxon>eudicotyledons</taxon>
        <taxon>Gunneridae</taxon>
        <taxon>Pentapetalae</taxon>
        <taxon>asterids</taxon>
        <taxon>campanulids</taxon>
        <taxon>Asterales</taxon>
        <taxon>Asteraceae</taxon>
        <taxon>Asteroideae</taxon>
        <taxon>Anthemideae</taxon>
        <taxon>Anthemidinae</taxon>
        <taxon>Tanacetum</taxon>
    </lineage>
</organism>
<evidence type="ECO:0000256" key="1">
    <source>
        <dbReference type="SAM" id="MobiDB-lite"/>
    </source>
</evidence>
<comment type="caution">
    <text evidence="2">The sequence shown here is derived from an EMBL/GenBank/DDBJ whole genome shotgun (WGS) entry which is preliminary data.</text>
</comment>
<feature type="region of interest" description="Disordered" evidence="1">
    <location>
        <begin position="310"/>
        <end position="352"/>
    </location>
</feature>
<protein>
    <submittedName>
        <fullName evidence="2">Uncharacterized protein</fullName>
    </submittedName>
</protein>
<reference evidence="2" key="2">
    <citation type="submission" date="2022-01" db="EMBL/GenBank/DDBJ databases">
        <authorList>
            <person name="Yamashiro T."/>
            <person name="Shiraishi A."/>
            <person name="Satake H."/>
            <person name="Nakayama K."/>
        </authorList>
    </citation>
    <scope>NUCLEOTIDE SEQUENCE</scope>
</reference>
<name>A0ABQ5CPM8_9ASTR</name>